<dbReference type="Proteomes" id="UP001154322">
    <property type="component" value="Unassembled WGS sequence"/>
</dbReference>
<name>A0ABM9G362_9BACL</name>
<dbReference type="EMBL" id="CALYLO010000004">
    <property type="protein sequence ID" value="CAH8246048.1"/>
    <property type="molecule type" value="Genomic_DNA"/>
</dbReference>
<dbReference type="InterPro" id="IPR019289">
    <property type="entry name" value="Phage_tail_E/E"/>
</dbReference>
<organism evidence="1 2">
    <name type="scientific">Paenibacillus melissococcoides</name>
    <dbReference type="NCBI Taxonomy" id="2912268"/>
    <lineage>
        <taxon>Bacteria</taxon>
        <taxon>Bacillati</taxon>
        <taxon>Bacillota</taxon>
        <taxon>Bacilli</taxon>
        <taxon>Bacillales</taxon>
        <taxon>Paenibacillaceae</taxon>
        <taxon>Paenibacillus</taxon>
    </lineage>
</organism>
<reference evidence="1" key="1">
    <citation type="submission" date="2022-06" db="EMBL/GenBank/DDBJ databases">
        <authorList>
            <person name="Dietemann V."/>
            <person name="Ory F."/>
            <person name="Dainat B."/>
            <person name="Oberhansli S."/>
        </authorList>
    </citation>
    <scope>NUCLEOTIDE SEQUENCE</scope>
    <source>
        <strain evidence="1">Ena-SAMPLE-TAB-26-04-2022-14:26:32:270-5432</strain>
    </source>
</reference>
<evidence type="ECO:0000313" key="2">
    <source>
        <dbReference type="Proteomes" id="UP001154322"/>
    </source>
</evidence>
<gene>
    <name evidence="1" type="ORF">WJ0W_003285</name>
</gene>
<protein>
    <submittedName>
        <fullName evidence="1">Phage tail assembly protein</fullName>
    </submittedName>
</protein>
<keyword evidence="2" id="KW-1185">Reference proteome</keyword>
<accession>A0ABM9G362</accession>
<dbReference type="RefSeq" id="WP_213427788.1">
    <property type="nucleotide sequence ID" value="NZ_AP031286.1"/>
</dbReference>
<comment type="caution">
    <text evidence="1">The sequence shown here is derived from an EMBL/GenBank/DDBJ whole genome shotgun (WGS) entry which is preliminary data.</text>
</comment>
<evidence type="ECO:0000313" key="1">
    <source>
        <dbReference type="EMBL" id="CAH8246048.1"/>
    </source>
</evidence>
<dbReference type="Pfam" id="PF10109">
    <property type="entry name" value="Phage_TAC_7"/>
    <property type="match status" value="1"/>
</dbReference>
<proteinExistence type="predicted"/>
<sequence>MSKIELFKPVEFDGVTYNEINLDLDGLTAGDMIGVERQYNSLAAENATTFSKELSKEYQLITAARAAKMPLEFFYLLSARDFTKVTVRVQNFFTGADLLAVE</sequence>